<dbReference type="InterPro" id="IPR013656">
    <property type="entry name" value="PAS_4"/>
</dbReference>
<dbReference type="Pfam" id="PF02743">
    <property type="entry name" value="dCache_1"/>
    <property type="match status" value="1"/>
</dbReference>
<dbReference type="Pfam" id="PF08447">
    <property type="entry name" value="PAS_3"/>
    <property type="match status" value="3"/>
</dbReference>
<accession>A0A318KWZ1</accession>
<evidence type="ECO:0000256" key="6">
    <source>
        <dbReference type="SAM" id="Phobius"/>
    </source>
</evidence>
<dbReference type="Gene3D" id="3.30.70.270">
    <property type="match status" value="1"/>
</dbReference>
<dbReference type="InterPro" id="IPR000014">
    <property type="entry name" value="PAS"/>
</dbReference>
<dbReference type="PROSITE" id="PS50112">
    <property type="entry name" value="PAS"/>
    <property type="match status" value="2"/>
</dbReference>
<dbReference type="CDD" id="cd12914">
    <property type="entry name" value="PDC1_DGC_like"/>
    <property type="match status" value="1"/>
</dbReference>
<dbReference type="PANTHER" id="PTHR44757:SF2">
    <property type="entry name" value="BIOFILM ARCHITECTURE MAINTENANCE PROTEIN MBAA"/>
    <property type="match status" value="1"/>
</dbReference>
<gene>
    <name evidence="10" type="ORF">DFR34_101333</name>
</gene>
<feature type="transmembrane region" description="Helical" evidence="6">
    <location>
        <begin position="307"/>
        <end position="325"/>
    </location>
</feature>
<name>A0A318KWZ1_9NEIS</name>
<dbReference type="Pfam" id="PF13188">
    <property type="entry name" value="PAS_8"/>
    <property type="match status" value="1"/>
</dbReference>
<evidence type="ECO:0000256" key="3">
    <source>
        <dbReference type="ARBA" id="ARBA00022692"/>
    </source>
</evidence>
<dbReference type="Pfam" id="PF00990">
    <property type="entry name" value="GGDEF"/>
    <property type="match status" value="1"/>
</dbReference>
<feature type="domain" description="PAC" evidence="8">
    <location>
        <begin position="673"/>
        <end position="725"/>
    </location>
</feature>
<feature type="transmembrane region" description="Helical" evidence="6">
    <location>
        <begin position="20"/>
        <end position="39"/>
    </location>
</feature>
<evidence type="ECO:0000256" key="2">
    <source>
        <dbReference type="ARBA" id="ARBA00022475"/>
    </source>
</evidence>
<comment type="subcellular location">
    <subcellularLocation>
        <location evidence="1">Cell membrane</location>
        <topology evidence="1">Multi-pass membrane protein</topology>
    </subcellularLocation>
</comment>
<dbReference type="CDD" id="cd01949">
    <property type="entry name" value="GGDEF"/>
    <property type="match status" value="1"/>
</dbReference>
<dbReference type="SMART" id="SM00267">
    <property type="entry name" value="GGDEF"/>
    <property type="match status" value="1"/>
</dbReference>
<keyword evidence="5 6" id="KW-0472">Membrane</keyword>
<dbReference type="InterPro" id="IPR013655">
    <property type="entry name" value="PAS_fold_3"/>
</dbReference>
<dbReference type="SMART" id="SM00086">
    <property type="entry name" value="PAC"/>
    <property type="match status" value="4"/>
</dbReference>
<dbReference type="PANTHER" id="PTHR44757">
    <property type="entry name" value="DIGUANYLATE CYCLASE DGCP"/>
    <property type="match status" value="1"/>
</dbReference>
<dbReference type="InterPro" id="IPR052155">
    <property type="entry name" value="Biofilm_reg_signaling"/>
</dbReference>
<dbReference type="InterPro" id="IPR043128">
    <property type="entry name" value="Rev_trsase/Diguanyl_cyclase"/>
</dbReference>
<keyword evidence="2" id="KW-1003">Cell membrane</keyword>
<feature type="domain" description="PAC" evidence="8">
    <location>
        <begin position="546"/>
        <end position="597"/>
    </location>
</feature>
<dbReference type="NCBIfam" id="TIGR00229">
    <property type="entry name" value="sensory_box"/>
    <property type="match status" value="3"/>
</dbReference>
<evidence type="ECO:0000259" key="8">
    <source>
        <dbReference type="PROSITE" id="PS50113"/>
    </source>
</evidence>
<keyword evidence="3 6" id="KW-0812">Transmembrane</keyword>
<dbReference type="NCBIfam" id="TIGR00254">
    <property type="entry name" value="GGDEF"/>
    <property type="match status" value="1"/>
</dbReference>
<keyword evidence="4 6" id="KW-1133">Transmembrane helix</keyword>
<dbReference type="InterPro" id="IPR029787">
    <property type="entry name" value="Nucleotide_cyclase"/>
</dbReference>
<dbReference type="PROSITE" id="PS50887">
    <property type="entry name" value="GGDEF"/>
    <property type="match status" value="1"/>
</dbReference>
<dbReference type="SMART" id="SM00091">
    <property type="entry name" value="PAS"/>
    <property type="match status" value="5"/>
</dbReference>
<evidence type="ECO:0000313" key="10">
    <source>
        <dbReference type="EMBL" id="PXX82099.1"/>
    </source>
</evidence>
<evidence type="ECO:0000256" key="5">
    <source>
        <dbReference type="ARBA" id="ARBA00023136"/>
    </source>
</evidence>
<dbReference type="PROSITE" id="PS50113">
    <property type="entry name" value="PAC"/>
    <property type="match status" value="3"/>
</dbReference>
<evidence type="ECO:0000256" key="1">
    <source>
        <dbReference type="ARBA" id="ARBA00004651"/>
    </source>
</evidence>
<dbReference type="SUPFAM" id="SSF55785">
    <property type="entry name" value="PYP-like sensor domain (PAS domain)"/>
    <property type="match status" value="5"/>
</dbReference>
<dbReference type="CDD" id="cd00130">
    <property type="entry name" value="PAS"/>
    <property type="match status" value="3"/>
</dbReference>
<sequence length="1132" mass="127363">MPTHTKAPASASIPSYSALIRRALPLWLLVMVVLVLYWAQLLQAHRDQLAQVEAQTRLRATQMASALSLQIGSLFNGVDYVSRTLANTYRDDQPEVFRQALDLAKKKAFPEGALVQIAVADAQGLVQFSSLQDKSDGKPVSIADREHFSVHAQKLVEGMYISHPVQGRVSKRWSIQFSRAIYHNQVFAGVVVLSISPDYISNFFREVFYQSGDVVMLLRDDGSYLARSQQQESVLGKAVQPPGSGFLIDPGQQRGEYLTKAPLDNVMRYYAWHRAASYPVVVNVGLNQDTALQAVQHALQLSLLRNGLGTLMILLGMSGISWLFFQKQRGMAQLQESEERLGLALQGGDLGSWDWDIPSDAISFSVRWAQMLGYQPDDLPHTFNGLQTLTHPDDWPRKLAALRNHLEGASVVFESEHRMLHRDGHWVWILAKGRVTHWSSAGAPLRAVGTHLDITARKQAEAARAELQARLSKLVAQVPGMVYQYRLRPDSTACFPYASVGIRAIYQLQPEDVRNNADPVFAVIHPDDLQRVMTSIRVSAVNLTPWQCEYRVRFANGVVRWLSGQANPEREADGGTLWHGYIHDITATYTVQQALRQSEERLRLTVSAVRDGLWEWDTRSGVIHWDNRCYDMLGYEPQAFPLTLMVWTEMLHPLDREHTLAKLDPVSMPREGARVECRLRTAQHDWRWVEIRGQLVQDASGQHVRMMGTYSDISQRVEQAHLRRALLDQSAAAIFLAAPDRTIRHANARAVEMFAKDGKTLRNLSFSQLHVDTQTYEAFGSYYDTLRRNGQVRLEHPLRDAHGQIRWFDAHGTLLDPDRPDADVIWTLIDTTERHQAETALAAERVRLTAIIDRFPAGVWVDDEDGHIVLINQNLCDLLEVNDVPTHLVGQVQRQLLSSLPESSRALFETDGRSRSDGYLAREIPANHGRTLEVDQQPITHDEQYFGRLWLVRDITGQKRREAILETLAATDALTRLPNRRAFIAHLEQYAQDLVRGTQQSGAVLMIDLDFFKRINDSYGHGVGDKVLQQTASVIRHTLRADDVAGRLGGEEFAVLLPGAPADHACEVAERLRAAIADVRVEVNEGLVHVTASIGVYAIADATLSSDDWLARADSALYRAKHEGRNRVVRDQ</sequence>
<dbReference type="GO" id="GO:0003824">
    <property type="term" value="F:catalytic activity"/>
    <property type="evidence" value="ECO:0007669"/>
    <property type="project" value="UniProtKB-ARBA"/>
</dbReference>
<dbReference type="Proteomes" id="UP000247555">
    <property type="component" value="Unassembled WGS sequence"/>
</dbReference>
<dbReference type="InterPro" id="IPR033479">
    <property type="entry name" value="dCache_1"/>
</dbReference>
<dbReference type="InterPro" id="IPR035965">
    <property type="entry name" value="PAS-like_dom_sf"/>
</dbReference>
<protein>
    <submittedName>
        <fullName evidence="10">PAS domain S-box-containing protein/diguanylate cyclase (GGDEF)-like protein</fullName>
    </submittedName>
</protein>
<dbReference type="Gene3D" id="3.30.450.20">
    <property type="entry name" value="PAS domain"/>
    <property type="match status" value="7"/>
</dbReference>
<dbReference type="InterPro" id="IPR001610">
    <property type="entry name" value="PAC"/>
</dbReference>
<feature type="domain" description="PAS" evidence="7">
    <location>
        <begin position="337"/>
        <end position="409"/>
    </location>
</feature>
<dbReference type="InterPro" id="IPR000700">
    <property type="entry name" value="PAS-assoc_C"/>
</dbReference>
<evidence type="ECO:0000259" key="7">
    <source>
        <dbReference type="PROSITE" id="PS50112"/>
    </source>
</evidence>
<proteinExistence type="predicted"/>
<feature type="domain" description="PAC" evidence="8">
    <location>
        <begin position="413"/>
        <end position="466"/>
    </location>
</feature>
<feature type="domain" description="GGDEF" evidence="9">
    <location>
        <begin position="1000"/>
        <end position="1132"/>
    </location>
</feature>
<evidence type="ECO:0000259" key="9">
    <source>
        <dbReference type="PROSITE" id="PS50887"/>
    </source>
</evidence>
<dbReference type="AlphaFoldDB" id="A0A318KWZ1"/>
<dbReference type="InterPro" id="IPR000160">
    <property type="entry name" value="GGDEF_dom"/>
</dbReference>
<feature type="domain" description="PAS" evidence="7">
    <location>
        <begin position="598"/>
        <end position="657"/>
    </location>
</feature>
<evidence type="ECO:0000256" key="4">
    <source>
        <dbReference type="ARBA" id="ARBA00022989"/>
    </source>
</evidence>
<dbReference type="Pfam" id="PF08448">
    <property type="entry name" value="PAS_4"/>
    <property type="match status" value="1"/>
</dbReference>
<dbReference type="FunFam" id="3.30.70.270:FF:000001">
    <property type="entry name" value="Diguanylate cyclase domain protein"/>
    <property type="match status" value="1"/>
</dbReference>
<reference evidence="10 11" key="1">
    <citation type="submission" date="2018-05" db="EMBL/GenBank/DDBJ databases">
        <title>Genomic Encyclopedia of Type Strains, Phase IV (KMG-IV): sequencing the most valuable type-strain genomes for metagenomic binning, comparative biology and taxonomic classification.</title>
        <authorList>
            <person name="Goeker M."/>
        </authorList>
    </citation>
    <scope>NUCLEOTIDE SEQUENCE [LARGE SCALE GENOMIC DNA]</scope>
    <source>
        <strain evidence="10 11">DSM 29661</strain>
    </source>
</reference>
<organism evidence="10 11">
    <name type="scientific">Rivihabitans pingtungensis</name>
    <dbReference type="NCBI Taxonomy" id="1054498"/>
    <lineage>
        <taxon>Bacteria</taxon>
        <taxon>Pseudomonadati</taxon>
        <taxon>Pseudomonadota</taxon>
        <taxon>Betaproteobacteria</taxon>
        <taxon>Neisseriales</taxon>
        <taxon>Aquaspirillaceae</taxon>
        <taxon>Rivihabitans</taxon>
    </lineage>
</organism>
<comment type="caution">
    <text evidence="10">The sequence shown here is derived from an EMBL/GenBank/DDBJ whole genome shotgun (WGS) entry which is preliminary data.</text>
</comment>
<dbReference type="EMBL" id="QJKI01000001">
    <property type="protein sequence ID" value="PXX82099.1"/>
    <property type="molecule type" value="Genomic_DNA"/>
</dbReference>
<dbReference type="SUPFAM" id="SSF55073">
    <property type="entry name" value="Nucleotide cyclase"/>
    <property type="match status" value="1"/>
</dbReference>
<keyword evidence="11" id="KW-1185">Reference proteome</keyword>
<dbReference type="GO" id="GO:0005886">
    <property type="term" value="C:plasma membrane"/>
    <property type="evidence" value="ECO:0007669"/>
    <property type="project" value="UniProtKB-SubCell"/>
</dbReference>
<dbReference type="CDD" id="cd12915">
    <property type="entry name" value="PDC2_DGC_like"/>
    <property type="match status" value="1"/>
</dbReference>
<evidence type="ECO:0000313" key="11">
    <source>
        <dbReference type="Proteomes" id="UP000247555"/>
    </source>
</evidence>